<dbReference type="InterPro" id="IPR011009">
    <property type="entry name" value="Kinase-like_dom_sf"/>
</dbReference>
<dbReference type="InterPro" id="IPR016259">
    <property type="entry name" value="Hygromycin-B_Kinase"/>
</dbReference>
<name>A0A9W6W869_9ACTN</name>
<dbReference type="InterPro" id="IPR051678">
    <property type="entry name" value="AGP_Transferase"/>
</dbReference>
<dbReference type="Proteomes" id="UP001165079">
    <property type="component" value="Unassembled WGS sequence"/>
</dbReference>
<dbReference type="RefSeq" id="WP_285662412.1">
    <property type="nucleotide sequence ID" value="NZ_BSTX01000001.1"/>
</dbReference>
<keyword evidence="3" id="KW-1185">Reference proteome</keyword>
<proteinExistence type="predicted"/>
<sequence length="294" mass="31688">MITFADDADYRAHRADIAVWGPLAATILRREPDAAAFCAPGASYPTVLWDDVVVKFYGHAGRWREACDAELRAYRHLGRDPGIGAPRLLASGTAGGWPYLVLTRLPGATWSAARMDAATRLTAAASLGERVGRLHRLPVDLPAHEEPWDAAAFGDSKLPAALVARAPEFIARHAGADHVFANTDLFEGNILVAGGRVTGLLDWGDAMVTDRHTELAKIHLSVFGADKALLRIFLDAADWPVEADFARRALAHALIRQVTGIARHGSGFDNFYLVPGLWPDVASLDELAEAAFGL</sequence>
<evidence type="ECO:0000313" key="2">
    <source>
        <dbReference type="EMBL" id="GLZ77284.1"/>
    </source>
</evidence>
<dbReference type="InterPro" id="IPR002575">
    <property type="entry name" value="Aminoglycoside_PTrfase"/>
</dbReference>
<dbReference type="PIRSF" id="PIRSF000707">
    <property type="entry name" value="Hygromycin-B_kinase"/>
    <property type="match status" value="1"/>
</dbReference>
<protein>
    <recommendedName>
        <fullName evidence="1">Aminoglycoside phosphotransferase domain-containing protein</fullName>
    </recommendedName>
</protein>
<dbReference type="Gene3D" id="3.90.1200.10">
    <property type="match status" value="1"/>
</dbReference>
<evidence type="ECO:0000313" key="3">
    <source>
        <dbReference type="Proteomes" id="UP001165079"/>
    </source>
</evidence>
<accession>A0A9W6W869</accession>
<dbReference type="Pfam" id="PF01636">
    <property type="entry name" value="APH"/>
    <property type="match status" value="1"/>
</dbReference>
<feature type="domain" description="Aminoglycoside phosphotransferase" evidence="1">
    <location>
        <begin position="51"/>
        <end position="243"/>
    </location>
</feature>
<organism evidence="2 3">
    <name type="scientific">Actinorhabdospora filicis</name>
    <dbReference type="NCBI Taxonomy" id="1785913"/>
    <lineage>
        <taxon>Bacteria</taxon>
        <taxon>Bacillati</taxon>
        <taxon>Actinomycetota</taxon>
        <taxon>Actinomycetes</taxon>
        <taxon>Micromonosporales</taxon>
        <taxon>Micromonosporaceae</taxon>
        <taxon>Actinorhabdospora</taxon>
    </lineage>
</organism>
<reference evidence="2" key="1">
    <citation type="submission" date="2023-03" db="EMBL/GenBank/DDBJ databases">
        <title>Actinorhabdospora filicis NBRC 111898.</title>
        <authorList>
            <person name="Ichikawa N."/>
            <person name="Sato H."/>
            <person name="Tonouchi N."/>
        </authorList>
    </citation>
    <scope>NUCLEOTIDE SEQUENCE</scope>
    <source>
        <strain evidence="2">NBRC 111898</strain>
    </source>
</reference>
<dbReference type="PANTHER" id="PTHR21310">
    <property type="entry name" value="AMINOGLYCOSIDE PHOSPHOTRANSFERASE-RELATED-RELATED"/>
    <property type="match status" value="1"/>
</dbReference>
<dbReference type="SUPFAM" id="SSF56112">
    <property type="entry name" value="Protein kinase-like (PK-like)"/>
    <property type="match status" value="1"/>
</dbReference>
<gene>
    <name evidence="2" type="ORF">Afil01_20910</name>
</gene>
<comment type="caution">
    <text evidence="2">The sequence shown here is derived from an EMBL/GenBank/DDBJ whole genome shotgun (WGS) entry which is preliminary data.</text>
</comment>
<dbReference type="EMBL" id="BSTX01000001">
    <property type="protein sequence ID" value="GLZ77284.1"/>
    <property type="molecule type" value="Genomic_DNA"/>
</dbReference>
<dbReference type="AlphaFoldDB" id="A0A9W6W869"/>
<evidence type="ECO:0000259" key="1">
    <source>
        <dbReference type="Pfam" id="PF01636"/>
    </source>
</evidence>